<evidence type="ECO:0000256" key="1">
    <source>
        <dbReference type="ARBA" id="ARBA00001946"/>
    </source>
</evidence>
<dbReference type="InterPro" id="IPR036412">
    <property type="entry name" value="HAD-like_sf"/>
</dbReference>
<accession>A0A388TIE5</accession>
<reference evidence="12 13" key="1">
    <citation type="journal article" date="2019" name="ISME J.">
        <title>Genome analyses of uncultured TG2/ZB3 bacteria in 'Margulisbacteria' specifically attached to ectosymbiotic spirochetes of protists in the termite gut.</title>
        <authorList>
            <person name="Utami Y.D."/>
            <person name="Kuwahara H."/>
            <person name="Igai K."/>
            <person name="Murakami T."/>
            <person name="Sugaya K."/>
            <person name="Morikawa T."/>
            <person name="Nagura Y."/>
            <person name="Yuki M."/>
            <person name="Deevong P."/>
            <person name="Inoue T."/>
            <person name="Kihara K."/>
            <person name="Lo N."/>
            <person name="Yamada A."/>
            <person name="Ohkuma M."/>
            <person name="Hongoh Y."/>
        </authorList>
    </citation>
    <scope>NUCLEOTIDE SEQUENCE [LARGE SCALE GENOMIC DNA]</scope>
    <source>
        <strain evidence="12">NkOx7-02</strain>
    </source>
</reference>
<keyword evidence="13" id="KW-1185">Reference proteome</keyword>
<evidence type="ECO:0000256" key="4">
    <source>
        <dbReference type="ARBA" id="ARBA00012640"/>
    </source>
</evidence>
<keyword evidence="6" id="KW-0479">Metal-binding</keyword>
<comment type="catalytic activity">
    <reaction evidence="10">
        <text>O-phospho-L-serine + H2O = L-serine + phosphate</text>
        <dbReference type="Rhea" id="RHEA:21208"/>
        <dbReference type="ChEBI" id="CHEBI:15377"/>
        <dbReference type="ChEBI" id="CHEBI:33384"/>
        <dbReference type="ChEBI" id="CHEBI:43474"/>
        <dbReference type="ChEBI" id="CHEBI:57524"/>
        <dbReference type="EC" id="3.1.3.3"/>
    </reaction>
</comment>
<keyword evidence="7" id="KW-0378">Hydrolase</keyword>
<comment type="catalytic activity">
    <reaction evidence="11">
        <text>O-phospho-D-serine + H2O = D-serine + phosphate</text>
        <dbReference type="Rhea" id="RHEA:24873"/>
        <dbReference type="ChEBI" id="CHEBI:15377"/>
        <dbReference type="ChEBI" id="CHEBI:35247"/>
        <dbReference type="ChEBI" id="CHEBI:43474"/>
        <dbReference type="ChEBI" id="CHEBI:58680"/>
        <dbReference type="EC" id="3.1.3.3"/>
    </reaction>
</comment>
<dbReference type="Gene3D" id="3.40.50.1000">
    <property type="entry name" value="HAD superfamily/HAD-like"/>
    <property type="match status" value="1"/>
</dbReference>
<keyword evidence="5" id="KW-0028">Amino-acid biosynthesis</keyword>
<evidence type="ECO:0000313" key="13">
    <source>
        <dbReference type="Proteomes" id="UP000275925"/>
    </source>
</evidence>
<comment type="similarity">
    <text evidence="3">Belongs to the HAD-like hydrolase superfamily. SerB family.</text>
</comment>
<keyword evidence="9" id="KW-0718">Serine biosynthesis</keyword>
<dbReference type="GO" id="GO:0006564">
    <property type="term" value="P:L-serine biosynthetic process"/>
    <property type="evidence" value="ECO:0007669"/>
    <property type="project" value="UniProtKB-KW"/>
</dbReference>
<evidence type="ECO:0000256" key="3">
    <source>
        <dbReference type="ARBA" id="ARBA00009184"/>
    </source>
</evidence>
<dbReference type="SUPFAM" id="SSF56784">
    <property type="entry name" value="HAD-like"/>
    <property type="match status" value="1"/>
</dbReference>
<comment type="caution">
    <text evidence="12">The sequence shown here is derived from an EMBL/GenBank/DDBJ whole genome shotgun (WGS) entry which is preliminary data.</text>
</comment>
<evidence type="ECO:0000256" key="2">
    <source>
        <dbReference type="ARBA" id="ARBA00005135"/>
    </source>
</evidence>
<dbReference type="GO" id="GO:0036424">
    <property type="term" value="F:L-phosphoserine phosphatase activity"/>
    <property type="evidence" value="ECO:0007669"/>
    <property type="project" value="TreeGrafter"/>
</dbReference>
<dbReference type="PANTHER" id="PTHR43344">
    <property type="entry name" value="PHOSPHOSERINE PHOSPHATASE"/>
    <property type="match status" value="1"/>
</dbReference>
<comment type="pathway">
    <text evidence="2">Amino-acid biosynthesis; L-serine biosynthesis; L-serine from 3-phospho-D-glycerate: step 3/3.</text>
</comment>
<evidence type="ECO:0000256" key="6">
    <source>
        <dbReference type="ARBA" id="ARBA00022723"/>
    </source>
</evidence>
<dbReference type="GO" id="GO:0000287">
    <property type="term" value="F:magnesium ion binding"/>
    <property type="evidence" value="ECO:0007669"/>
    <property type="project" value="TreeGrafter"/>
</dbReference>
<dbReference type="NCBIfam" id="TIGR01488">
    <property type="entry name" value="HAD-SF-IB"/>
    <property type="match status" value="1"/>
</dbReference>
<dbReference type="InterPro" id="IPR023214">
    <property type="entry name" value="HAD_sf"/>
</dbReference>
<comment type="cofactor">
    <cofactor evidence="1">
        <name>Mg(2+)</name>
        <dbReference type="ChEBI" id="CHEBI:18420"/>
    </cofactor>
</comment>
<dbReference type="AlphaFoldDB" id="A0A388TIE5"/>
<sequence>MGGIKLFIFDVDHTITDGTTIWEHLHKECGTWAKEGSLYLKQFLAQEINFDEFSRRDARSWQGRGIDYLHRAQGKVQIMAGFPELLRELHKRNIATAIISSTVGQFAEYLAQIYGIDYCHANPLGLKNNVLDGTIDLRVKGEAKGAFAENLAKKLRLTKTEIAAAGDSRFDLPMFAHAEHSFILRNEKFKDKCKYFVKDFFEAAKLLFA</sequence>
<evidence type="ECO:0000256" key="9">
    <source>
        <dbReference type="ARBA" id="ARBA00023299"/>
    </source>
</evidence>
<dbReference type="Pfam" id="PF12710">
    <property type="entry name" value="HAD"/>
    <property type="match status" value="1"/>
</dbReference>
<evidence type="ECO:0000256" key="8">
    <source>
        <dbReference type="ARBA" id="ARBA00022842"/>
    </source>
</evidence>
<evidence type="ECO:0000256" key="10">
    <source>
        <dbReference type="ARBA" id="ARBA00048138"/>
    </source>
</evidence>
<dbReference type="PANTHER" id="PTHR43344:SF2">
    <property type="entry name" value="PHOSPHOSERINE PHOSPHATASE"/>
    <property type="match status" value="1"/>
</dbReference>
<dbReference type="GO" id="GO:0005737">
    <property type="term" value="C:cytoplasm"/>
    <property type="evidence" value="ECO:0007669"/>
    <property type="project" value="TreeGrafter"/>
</dbReference>
<name>A0A388TIE5_9BACT</name>
<evidence type="ECO:0000256" key="11">
    <source>
        <dbReference type="ARBA" id="ARBA00048523"/>
    </source>
</evidence>
<organism evidence="12 13">
    <name type="scientific">Candidatus Termititenax persephonae</name>
    <dbReference type="NCBI Taxonomy" id="2218525"/>
    <lineage>
        <taxon>Bacteria</taxon>
        <taxon>Bacillati</taxon>
        <taxon>Candidatus Margulisiibacteriota</taxon>
        <taxon>Candidatus Termititenacia</taxon>
        <taxon>Candidatus Termititenacales</taxon>
        <taxon>Candidatus Termititenacaceae</taxon>
        <taxon>Candidatus Termititenax</taxon>
    </lineage>
</organism>
<dbReference type="Proteomes" id="UP000275925">
    <property type="component" value="Unassembled WGS sequence"/>
</dbReference>
<dbReference type="EC" id="3.1.3.3" evidence="4"/>
<proteinExistence type="inferred from homology"/>
<evidence type="ECO:0000256" key="5">
    <source>
        <dbReference type="ARBA" id="ARBA00022605"/>
    </source>
</evidence>
<gene>
    <name evidence="12" type="primary">serB</name>
    <name evidence="12" type="ORF">NO2_1444</name>
</gene>
<keyword evidence="8" id="KW-0460">Magnesium</keyword>
<protein>
    <recommendedName>
        <fullName evidence="4">phosphoserine phosphatase</fullName>
        <ecNumber evidence="4">3.1.3.3</ecNumber>
    </recommendedName>
</protein>
<dbReference type="EMBL" id="BGZO01000074">
    <property type="protein sequence ID" value="GBR76980.1"/>
    <property type="molecule type" value="Genomic_DNA"/>
</dbReference>
<evidence type="ECO:0000256" key="7">
    <source>
        <dbReference type="ARBA" id="ARBA00022801"/>
    </source>
</evidence>
<evidence type="ECO:0000313" key="12">
    <source>
        <dbReference type="EMBL" id="GBR76980.1"/>
    </source>
</evidence>
<dbReference type="InterPro" id="IPR050582">
    <property type="entry name" value="HAD-like_SerB"/>
</dbReference>